<dbReference type="InterPro" id="IPR025827">
    <property type="entry name" value="Zn_ribbon_recom_dom"/>
</dbReference>
<dbReference type="Pfam" id="PF00239">
    <property type="entry name" value="Resolvase"/>
    <property type="match status" value="1"/>
</dbReference>
<dbReference type="Gene3D" id="3.40.50.1390">
    <property type="entry name" value="Resolvase, N-terminal catalytic domain"/>
    <property type="match status" value="1"/>
</dbReference>
<feature type="domain" description="Recombinase" evidence="2">
    <location>
        <begin position="170"/>
        <end position="284"/>
    </location>
</feature>
<dbReference type="PANTHER" id="PTHR30461">
    <property type="entry name" value="DNA-INVERTASE FROM LAMBDOID PROPHAGE"/>
    <property type="match status" value="1"/>
</dbReference>
<dbReference type="Pfam" id="PF07508">
    <property type="entry name" value="Recombinase"/>
    <property type="match status" value="1"/>
</dbReference>
<dbReference type="OrthoDB" id="7475655at2"/>
<dbReference type="Gene3D" id="3.90.1750.20">
    <property type="entry name" value="Putative Large Serine Recombinase, Chain B, Domain 2"/>
    <property type="match status" value="1"/>
</dbReference>
<dbReference type="PROSITE" id="PS51736">
    <property type="entry name" value="RECOMBINASES_3"/>
    <property type="match status" value="1"/>
</dbReference>
<feature type="domain" description="Resolvase/invertase-type recombinase catalytic" evidence="1">
    <location>
        <begin position="10"/>
        <end position="162"/>
    </location>
</feature>
<dbReference type="Pfam" id="PF13408">
    <property type="entry name" value="Zn_ribbon_recom"/>
    <property type="match status" value="1"/>
</dbReference>
<organism evidence="3 4">
    <name type="scientific">Tepidamorphus gemmatus</name>
    <dbReference type="NCBI Taxonomy" id="747076"/>
    <lineage>
        <taxon>Bacteria</taxon>
        <taxon>Pseudomonadati</taxon>
        <taxon>Pseudomonadota</taxon>
        <taxon>Alphaproteobacteria</taxon>
        <taxon>Hyphomicrobiales</taxon>
        <taxon>Tepidamorphaceae</taxon>
        <taxon>Tepidamorphus</taxon>
    </lineage>
</organism>
<reference evidence="3 4" key="1">
    <citation type="submission" date="2019-03" db="EMBL/GenBank/DDBJ databases">
        <title>Genomic Encyclopedia of Type Strains, Phase IV (KMG-IV): sequencing the most valuable type-strain genomes for metagenomic binning, comparative biology and taxonomic classification.</title>
        <authorList>
            <person name="Goeker M."/>
        </authorList>
    </citation>
    <scope>NUCLEOTIDE SEQUENCE [LARGE SCALE GENOMIC DNA]</scope>
    <source>
        <strain evidence="3 4">DSM 19345</strain>
    </source>
</reference>
<comment type="caution">
    <text evidence="3">The sequence shown here is derived from an EMBL/GenBank/DDBJ whole genome shotgun (WGS) entry which is preliminary data.</text>
</comment>
<keyword evidence="4" id="KW-1185">Reference proteome</keyword>
<dbReference type="InterPro" id="IPR036162">
    <property type="entry name" value="Resolvase-like_N_sf"/>
</dbReference>
<dbReference type="RefSeq" id="WP_132806392.1">
    <property type="nucleotide sequence ID" value="NZ_SMAK01000005.1"/>
</dbReference>
<evidence type="ECO:0000313" key="4">
    <source>
        <dbReference type="Proteomes" id="UP000295678"/>
    </source>
</evidence>
<dbReference type="GO" id="GO:0003677">
    <property type="term" value="F:DNA binding"/>
    <property type="evidence" value="ECO:0007669"/>
    <property type="project" value="InterPro"/>
</dbReference>
<dbReference type="GO" id="GO:0000150">
    <property type="term" value="F:DNA strand exchange activity"/>
    <property type="evidence" value="ECO:0007669"/>
    <property type="project" value="InterPro"/>
</dbReference>
<dbReference type="EMBL" id="SMAK01000005">
    <property type="protein sequence ID" value="TCT10527.1"/>
    <property type="molecule type" value="Genomic_DNA"/>
</dbReference>
<dbReference type="SMART" id="SM00857">
    <property type="entry name" value="Resolvase"/>
    <property type="match status" value="1"/>
</dbReference>
<dbReference type="CDD" id="cd03768">
    <property type="entry name" value="SR_ResInv"/>
    <property type="match status" value="1"/>
</dbReference>
<dbReference type="InterPro" id="IPR011109">
    <property type="entry name" value="DNA_bind_recombinase_dom"/>
</dbReference>
<dbReference type="AlphaFoldDB" id="A0A4R3MEC6"/>
<proteinExistence type="predicted"/>
<dbReference type="SUPFAM" id="SSF53041">
    <property type="entry name" value="Resolvase-like"/>
    <property type="match status" value="1"/>
</dbReference>
<accession>A0A4R3MEC6</accession>
<name>A0A4R3MEC6_9HYPH</name>
<dbReference type="PROSITE" id="PS51737">
    <property type="entry name" value="RECOMBINASE_DNA_BIND"/>
    <property type="match status" value="1"/>
</dbReference>
<sequence length="460" mass="51675">MSKVPVRKVRCAIYTRKSSEEGLEQEFNSLQAQREACEAYIASQRHEGWVLVSYRYDDGGVSGGTLERPALKRLIADVEAGRIDVVVVYKVDRLTRSLMDFAKLVDAFERNDVSFVSITQQFNTTTSMGRLTLNILLSFAQFEREVIGERIRDKFAASRRKGLWMGGHPPLGYDVKHRKLVINEAEAELVRHIFRRFVILRSATALVKELNAEGRRTKSWVTAEGRTREGRPFHKGTLYRLLNNRVYLGEAVHKGTPHPGEHGAIVPRELWDKVHAILAEHWRRRAARSRAATPAPLKGLIRCALHGCAMTPTHTRKRGKQYRYYACVHAAKTSSDACPLGYVPAGEIESAVIAQVRALLRTPEMVARTLRAVRAAAGETAPSREETIAALREIDKVWEELFPAEQARILHLLIERLAVGTEGVDLRLRAEGLHSVVAELRDVGPPLHQEVHPQHAEAVA</sequence>
<protein>
    <submittedName>
        <fullName evidence="3">DNA invertase Pin-like site-specific DNA recombinase</fullName>
    </submittedName>
</protein>
<evidence type="ECO:0000259" key="2">
    <source>
        <dbReference type="PROSITE" id="PS51737"/>
    </source>
</evidence>
<evidence type="ECO:0000259" key="1">
    <source>
        <dbReference type="PROSITE" id="PS51736"/>
    </source>
</evidence>
<gene>
    <name evidence="3" type="ORF">EDC22_10524</name>
</gene>
<dbReference type="InterPro" id="IPR038109">
    <property type="entry name" value="DNA_bind_recomb_sf"/>
</dbReference>
<dbReference type="Proteomes" id="UP000295678">
    <property type="component" value="Unassembled WGS sequence"/>
</dbReference>
<evidence type="ECO:0000313" key="3">
    <source>
        <dbReference type="EMBL" id="TCT10527.1"/>
    </source>
</evidence>
<dbReference type="InterPro" id="IPR006119">
    <property type="entry name" value="Resolv_N"/>
</dbReference>
<dbReference type="InterPro" id="IPR050639">
    <property type="entry name" value="SSR_resolvase"/>
</dbReference>
<dbReference type="PANTHER" id="PTHR30461:SF23">
    <property type="entry name" value="DNA RECOMBINASE-RELATED"/>
    <property type="match status" value="1"/>
</dbReference>